<gene>
    <name evidence="9" type="ORF">IAC74_02525</name>
</gene>
<dbReference type="GO" id="GO:0006265">
    <property type="term" value="P:DNA topological change"/>
    <property type="evidence" value="ECO:0007669"/>
    <property type="project" value="UniProtKB-UniRule"/>
</dbReference>
<dbReference type="Gene3D" id="1.10.268.10">
    <property type="entry name" value="Topoisomerase, domain 3"/>
    <property type="match status" value="1"/>
</dbReference>
<comment type="catalytic activity">
    <reaction evidence="1 7">
        <text>ATP-dependent breakage, passage and rejoining of double-stranded DNA.</text>
        <dbReference type="EC" id="5.6.2.2"/>
    </reaction>
</comment>
<dbReference type="GO" id="GO:0034335">
    <property type="term" value="F:DNA negative supercoiling activity"/>
    <property type="evidence" value="ECO:0007669"/>
    <property type="project" value="UniProtKB-ARBA"/>
</dbReference>
<comment type="caution">
    <text evidence="9">The sequence shown here is derived from an EMBL/GenBank/DDBJ whole genome shotgun (WGS) entry which is preliminary data.</text>
</comment>
<evidence type="ECO:0000313" key="9">
    <source>
        <dbReference type="EMBL" id="HIV02424.1"/>
    </source>
</evidence>
<protein>
    <recommendedName>
        <fullName evidence="3">DNA topoisomerase (ATP-hydrolyzing)</fullName>
        <ecNumber evidence="3">5.6.2.2</ecNumber>
    </recommendedName>
</protein>
<dbReference type="Pfam" id="PF00521">
    <property type="entry name" value="DNA_topoisoIV"/>
    <property type="match status" value="1"/>
</dbReference>
<dbReference type="Gene3D" id="3.90.199.10">
    <property type="entry name" value="Topoisomerase II, domain 5"/>
    <property type="match status" value="1"/>
</dbReference>
<dbReference type="NCBIfam" id="NF004044">
    <property type="entry name" value="PRK05561.1"/>
    <property type="match status" value="1"/>
</dbReference>
<dbReference type="FunFam" id="3.90.199.10:FF:000001">
    <property type="entry name" value="DNA gyrase subunit A"/>
    <property type="match status" value="1"/>
</dbReference>
<evidence type="ECO:0000256" key="4">
    <source>
        <dbReference type="ARBA" id="ARBA00023029"/>
    </source>
</evidence>
<evidence type="ECO:0000313" key="10">
    <source>
        <dbReference type="Proteomes" id="UP000886743"/>
    </source>
</evidence>
<dbReference type="EC" id="5.6.2.2" evidence="3"/>
<comment type="similarity">
    <text evidence="2">Belongs to the type II topoisomerase GyrA/ParC subunit family.</text>
</comment>
<dbReference type="EMBL" id="DVOF01000073">
    <property type="protein sequence ID" value="HIV02424.1"/>
    <property type="molecule type" value="Genomic_DNA"/>
</dbReference>
<reference evidence="9" key="1">
    <citation type="submission" date="2020-10" db="EMBL/GenBank/DDBJ databases">
        <authorList>
            <person name="Gilroy R."/>
        </authorList>
    </citation>
    <scope>NUCLEOTIDE SEQUENCE</scope>
    <source>
        <strain evidence="9">4920</strain>
    </source>
</reference>
<keyword evidence="5 7" id="KW-0238">DNA-binding</keyword>
<dbReference type="FunFam" id="3.30.1360.40:FF:000002">
    <property type="entry name" value="DNA gyrase subunit A"/>
    <property type="match status" value="1"/>
</dbReference>
<dbReference type="InterPro" id="IPR013758">
    <property type="entry name" value="Topo_IIA_A/C_ab"/>
</dbReference>
<accession>A0A9D1SZL4</accession>
<dbReference type="CDD" id="cd00187">
    <property type="entry name" value="TOP4c"/>
    <property type="match status" value="1"/>
</dbReference>
<evidence type="ECO:0000256" key="2">
    <source>
        <dbReference type="ARBA" id="ARBA00008263"/>
    </source>
</evidence>
<dbReference type="InterPro" id="IPR050220">
    <property type="entry name" value="Type_II_DNA_Topoisomerases"/>
</dbReference>
<organism evidence="9 10">
    <name type="scientific">Candidatus Aphodoplasma excrementigallinarum</name>
    <dbReference type="NCBI Taxonomy" id="2840673"/>
    <lineage>
        <taxon>Bacteria</taxon>
        <taxon>Bacillati</taxon>
        <taxon>Bacillota</taxon>
        <taxon>Clostridia</taxon>
        <taxon>Eubacteriales</taxon>
        <taxon>Candidatus Aphodoplasma</taxon>
    </lineage>
</organism>
<dbReference type="SUPFAM" id="SSF56719">
    <property type="entry name" value="Type II DNA topoisomerase"/>
    <property type="match status" value="1"/>
</dbReference>
<name>A0A9D1SZL4_9FIRM</name>
<proteinExistence type="inferred from homology"/>
<keyword evidence="4 7" id="KW-0799">Topoisomerase</keyword>
<dbReference type="Proteomes" id="UP000886743">
    <property type="component" value="Unassembled WGS sequence"/>
</dbReference>
<dbReference type="GO" id="GO:0005524">
    <property type="term" value="F:ATP binding"/>
    <property type="evidence" value="ECO:0007669"/>
    <property type="project" value="InterPro"/>
</dbReference>
<dbReference type="GO" id="GO:0003677">
    <property type="term" value="F:DNA binding"/>
    <property type="evidence" value="ECO:0007669"/>
    <property type="project" value="UniProtKB-UniRule"/>
</dbReference>
<dbReference type="Gene3D" id="3.30.1360.40">
    <property type="match status" value="1"/>
</dbReference>
<keyword evidence="6 7" id="KW-0413">Isomerase</keyword>
<evidence type="ECO:0000259" key="8">
    <source>
        <dbReference type="PROSITE" id="PS52040"/>
    </source>
</evidence>
<reference evidence="9" key="2">
    <citation type="journal article" date="2021" name="PeerJ">
        <title>Extensive microbial diversity within the chicken gut microbiome revealed by metagenomics and culture.</title>
        <authorList>
            <person name="Gilroy R."/>
            <person name="Ravi A."/>
            <person name="Getino M."/>
            <person name="Pursley I."/>
            <person name="Horton D.L."/>
            <person name="Alikhan N.F."/>
            <person name="Baker D."/>
            <person name="Gharbi K."/>
            <person name="Hall N."/>
            <person name="Watson M."/>
            <person name="Adriaenssens E.M."/>
            <person name="Foster-Nyarko E."/>
            <person name="Jarju S."/>
            <person name="Secka A."/>
            <person name="Antonio M."/>
            <person name="Oren A."/>
            <person name="Chaudhuri R.R."/>
            <person name="La Ragione R."/>
            <person name="Hildebrand F."/>
            <person name="Pallen M.J."/>
        </authorList>
    </citation>
    <scope>NUCLEOTIDE SEQUENCE</scope>
    <source>
        <strain evidence="9">4920</strain>
    </source>
</reference>
<feature type="domain" description="Topo IIA-type catalytic" evidence="8">
    <location>
        <begin position="35"/>
        <end position="481"/>
    </location>
</feature>
<dbReference type="InterPro" id="IPR013757">
    <property type="entry name" value="Topo_IIA_A_a_sf"/>
</dbReference>
<sequence>MAEQEMQKIIDVELSKEMKRSYIDYAMSVIIGRALPDVRDGLKPVHRRILYTMHEAGLTPDKPYKKCATTVGDVLGKYHPHGDASVYDALVRLAQDFSMRYCLVDGQGNFGSVDGDPPAAYRYTEARMSRMALEMLADIEKDTVDFGPNYDDSRKEPLVIPSKFPNLLVNGSSGIAVGMATNIPTHNLGEVIDGIIAVMEDPNITIDELMNYIKGPDFPTGGIIMGKSGIRAAYHTGRGRILIRARAVIEEHNTHQKIVVSEIPYQVNKAKLVEKIGELVRDKRVEGISAIRDESDREGMRIVIEVKRDANANVILNQLYKFTQMQESFCANMIALVNEKEPRLLNLREILDYYIEFQKDVLLRRTRFDLKKAIDREHILHGLCIAIDNIDEVINVIRGAKGGIADAKVELMERFGLTDVQAQAIVDMRLGRLSGLERQKIHDDLAEVQALIQHLNEILGDDHLVVEMIKEDLLRIKDKYG</sequence>
<feature type="active site" description="O-(5'-phospho-DNA)-tyrosine intermediate" evidence="7">
    <location>
        <position position="123"/>
    </location>
</feature>
<dbReference type="PANTHER" id="PTHR43493">
    <property type="entry name" value="DNA GYRASE/TOPOISOMERASE SUBUNIT A"/>
    <property type="match status" value="1"/>
</dbReference>
<dbReference type="SMART" id="SM00434">
    <property type="entry name" value="TOP4c"/>
    <property type="match status" value="1"/>
</dbReference>
<dbReference type="InterPro" id="IPR002205">
    <property type="entry name" value="Topo_IIA_dom_A"/>
</dbReference>
<dbReference type="GO" id="GO:0005737">
    <property type="term" value="C:cytoplasm"/>
    <property type="evidence" value="ECO:0007669"/>
    <property type="project" value="TreeGrafter"/>
</dbReference>
<dbReference type="FunFam" id="1.10.268.10:FF:000001">
    <property type="entry name" value="DNA gyrase subunit A"/>
    <property type="match status" value="1"/>
</dbReference>
<evidence type="ECO:0000256" key="6">
    <source>
        <dbReference type="ARBA" id="ARBA00023235"/>
    </source>
</evidence>
<evidence type="ECO:0000256" key="3">
    <source>
        <dbReference type="ARBA" id="ARBA00012895"/>
    </source>
</evidence>
<feature type="non-terminal residue" evidence="9">
    <location>
        <position position="481"/>
    </location>
</feature>
<dbReference type="InterPro" id="IPR013760">
    <property type="entry name" value="Topo_IIA-like_dom_sf"/>
</dbReference>
<evidence type="ECO:0000256" key="7">
    <source>
        <dbReference type="PROSITE-ProRule" id="PRU01384"/>
    </source>
</evidence>
<evidence type="ECO:0000256" key="1">
    <source>
        <dbReference type="ARBA" id="ARBA00000185"/>
    </source>
</evidence>
<dbReference type="AlphaFoldDB" id="A0A9D1SZL4"/>
<dbReference type="PROSITE" id="PS52040">
    <property type="entry name" value="TOPO_IIA"/>
    <property type="match status" value="1"/>
</dbReference>
<dbReference type="GO" id="GO:0009330">
    <property type="term" value="C:DNA topoisomerase type II (double strand cut, ATP-hydrolyzing) complex"/>
    <property type="evidence" value="ECO:0007669"/>
    <property type="project" value="TreeGrafter"/>
</dbReference>
<dbReference type="PANTHER" id="PTHR43493:SF5">
    <property type="entry name" value="DNA GYRASE SUBUNIT A, CHLOROPLASTIC_MITOCHONDRIAL"/>
    <property type="match status" value="1"/>
</dbReference>
<evidence type="ECO:0000256" key="5">
    <source>
        <dbReference type="ARBA" id="ARBA00023125"/>
    </source>
</evidence>